<sequence>MLKLFKSDPLAQACKTIDSGDMQKLAQCLRKISTDELNQPVSDTQPPLAEYCIRQQSPSALKLVLNHGANPNLQVQKDKHNSLTQLALAQDNSLPLLTALYNAGSEADPTQLALQCFDYCEPNTLMLHLSFLLQQGARLNSKIVHQAFIRADLQLIHFIINSGANKPEDFYEQDYSEQVVSYAEKCWQDLEIRKMFL</sequence>
<evidence type="ECO:0008006" key="3">
    <source>
        <dbReference type="Google" id="ProtNLM"/>
    </source>
</evidence>
<accession>A0A2G6JIY2</accession>
<gene>
    <name evidence="1" type="ORF">CSA60_04465</name>
</gene>
<protein>
    <recommendedName>
        <fullName evidence="3">Ankyrin repeat domain-containing protein</fullName>
    </recommendedName>
</protein>
<dbReference type="Gene3D" id="1.25.40.20">
    <property type="entry name" value="Ankyrin repeat-containing domain"/>
    <property type="match status" value="1"/>
</dbReference>
<dbReference type="InterPro" id="IPR036770">
    <property type="entry name" value="Ankyrin_rpt-contain_sf"/>
</dbReference>
<name>A0A2G6JIY2_NEPCE</name>
<evidence type="ECO:0000313" key="1">
    <source>
        <dbReference type="EMBL" id="PIE23383.1"/>
    </source>
</evidence>
<proteinExistence type="predicted"/>
<dbReference type="EMBL" id="PDSH01000022">
    <property type="protein sequence ID" value="PIE23383.1"/>
    <property type="molecule type" value="Genomic_DNA"/>
</dbReference>
<organism evidence="1 2">
    <name type="scientific">Neptuniibacter caesariensis</name>
    <dbReference type="NCBI Taxonomy" id="207954"/>
    <lineage>
        <taxon>Bacteria</taxon>
        <taxon>Pseudomonadati</taxon>
        <taxon>Pseudomonadota</taxon>
        <taxon>Gammaproteobacteria</taxon>
        <taxon>Oceanospirillales</taxon>
        <taxon>Oceanospirillaceae</taxon>
        <taxon>Neptuniibacter</taxon>
    </lineage>
</organism>
<evidence type="ECO:0000313" key="2">
    <source>
        <dbReference type="Proteomes" id="UP000243469"/>
    </source>
</evidence>
<dbReference type="Proteomes" id="UP000243469">
    <property type="component" value="Unassembled WGS sequence"/>
</dbReference>
<dbReference type="AlphaFoldDB" id="A0A2G6JIY2"/>
<comment type="caution">
    <text evidence="1">The sequence shown here is derived from an EMBL/GenBank/DDBJ whole genome shotgun (WGS) entry which is preliminary data.</text>
</comment>
<dbReference type="SUPFAM" id="SSF48403">
    <property type="entry name" value="Ankyrin repeat"/>
    <property type="match status" value="1"/>
</dbReference>
<reference evidence="1 2" key="1">
    <citation type="submission" date="2017-10" db="EMBL/GenBank/DDBJ databases">
        <title>Novel microbial diversity and functional potential in the marine mammal oral microbiome.</title>
        <authorList>
            <person name="Dudek N.K."/>
            <person name="Sun C.L."/>
            <person name="Burstein D."/>
            <person name="Kantor R.S."/>
            <person name="Aliaga Goltsman D.S."/>
            <person name="Bik E.M."/>
            <person name="Thomas B.C."/>
            <person name="Banfield J.F."/>
            <person name="Relman D.A."/>
        </authorList>
    </citation>
    <scope>NUCLEOTIDE SEQUENCE [LARGE SCALE GENOMIC DNA]</scope>
    <source>
        <strain evidence="1">DOLJORAL78_47_21</strain>
    </source>
</reference>